<comment type="caution">
    <text evidence="2">The sequence shown here is derived from an EMBL/GenBank/DDBJ whole genome shotgun (WGS) entry which is preliminary data.</text>
</comment>
<name>A0ABN9C4I4_9NEOB</name>
<evidence type="ECO:0000313" key="2">
    <source>
        <dbReference type="EMBL" id="CAI9554625.1"/>
    </source>
</evidence>
<feature type="signal peptide" evidence="1">
    <location>
        <begin position="1"/>
        <end position="17"/>
    </location>
</feature>
<proteinExistence type="predicted"/>
<dbReference type="Proteomes" id="UP001162483">
    <property type="component" value="Unassembled WGS sequence"/>
</dbReference>
<protein>
    <submittedName>
        <fullName evidence="2">Uncharacterized protein</fullName>
    </submittedName>
</protein>
<dbReference type="EMBL" id="CATNWA010007741">
    <property type="protein sequence ID" value="CAI9554625.1"/>
    <property type="molecule type" value="Genomic_DNA"/>
</dbReference>
<organism evidence="2 3">
    <name type="scientific">Staurois parvus</name>
    <dbReference type="NCBI Taxonomy" id="386267"/>
    <lineage>
        <taxon>Eukaryota</taxon>
        <taxon>Metazoa</taxon>
        <taxon>Chordata</taxon>
        <taxon>Craniata</taxon>
        <taxon>Vertebrata</taxon>
        <taxon>Euteleostomi</taxon>
        <taxon>Amphibia</taxon>
        <taxon>Batrachia</taxon>
        <taxon>Anura</taxon>
        <taxon>Neobatrachia</taxon>
        <taxon>Ranoidea</taxon>
        <taxon>Ranidae</taxon>
        <taxon>Staurois</taxon>
    </lineage>
</organism>
<reference evidence="2" key="1">
    <citation type="submission" date="2023-05" db="EMBL/GenBank/DDBJ databases">
        <authorList>
            <person name="Stuckert A."/>
        </authorList>
    </citation>
    <scope>NUCLEOTIDE SEQUENCE</scope>
</reference>
<evidence type="ECO:0000256" key="1">
    <source>
        <dbReference type="SAM" id="SignalP"/>
    </source>
</evidence>
<evidence type="ECO:0000313" key="3">
    <source>
        <dbReference type="Proteomes" id="UP001162483"/>
    </source>
</evidence>
<feature type="chain" id="PRO_5045354561" evidence="1">
    <location>
        <begin position="18"/>
        <end position="63"/>
    </location>
</feature>
<accession>A0ABN9C4I4</accession>
<gene>
    <name evidence="2" type="ORF">SPARVUS_LOCUS4255902</name>
</gene>
<keyword evidence="1" id="KW-0732">Signal</keyword>
<keyword evidence="3" id="KW-1185">Reference proteome</keyword>
<sequence>MPLPLGVMLVTASLAMSHGTCSLATAGGPPVLTPLLQNYKSHHASAFGRHVCNCQSCNASWDL</sequence>